<dbReference type="SUPFAM" id="SSF143456">
    <property type="entry name" value="VC0467-like"/>
    <property type="match status" value="1"/>
</dbReference>
<proteinExistence type="inferred from homology"/>
<evidence type="ECO:0000256" key="1">
    <source>
        <dbReference type="ARBA" id="ARBA00009600"/>
    </source>
</evidence>
<dbReference type="KEGG" id="icp:ICMP_561"/>
<dbReference type="InterPro" id="IPR003774">
    <property type="entry name" value="AlgH-like"/>
</dbReference>
<comment type="similarity">
    <text evidence="1 2">Belongs to the UPF0301 (AlgH) family.</text>
</comment>
<accession>C5WDJ6</accession>
<protein>
    <recommendedName>
        <fullName evidence="2">UPF0301 protein ICMP_561</fullName>
    </recommendedName>
</protein>
<keyword evidence="4" id="KW-1185">Reference proteome</keyword>
<dbReference type="HAMAP" id="MF_00758">
    <property type="entry name" value="UPF0301"/>
    <property type="match status" value="1"/>
</dbReference>
<dbReference type="Pfam" id="PF02622">
    <property type="entry name" value="DUF179"/>
    <property type="match status" value="1"/>
</dbReference>
<evidence type="ECO:0000313" key="4">
    <source>
        <dbReference type="Proteomes" id="UP000061704"/>
    </source>
</evidence>
<reference evidence="3 4" key="1">
    <citation type="journal article" date="2011" name="Genome Biol. Evol.">
        <title>Reductive evolution of bacterial genome in insect gut environment.</title>
        <authorList>
            <person name="Nikoh N."/>
            <person name="Hosokawa T."/>
            <person name="Ohshima K."/>
            <person name="Hattori M."/>
            <person name="Fukatsu T."/>
        </authorList>
    </citation>
    <scope>NUCLEOTIDE SEQUENCE [LARGE SCALE GENOMIC DNA]</scope>
    <source>
        <strain evidence="3 4">Mpkobe</strain>
    </source>
</reference>
<dbReference type="HOGENOM" id="CLU_057596_1_0_6"/>
<evidence type="ECO:0000313" key="3">
    <source>
        <dbReference type="EMBL" id="BAH83402.1"/>
    </source>
</evidence>
<organism evidence="3 4">
    <name type="scientific">Candidatus Ishikawaella capsulata Mpkobe</name>
    <dbReference type="NCBI Taxonomy" id="476281"/>
    <lineage>
        <taxon>Bacteria</taxon>
        <taxon>Pseudomonadati</taxon>
        <taxon>Pseudomonadota</taxon>
        <taxon>Gammaproteobacteria</taxon>
        <taxon>Enterobacterales</taxon>
        <taxon>Enterobacteriaceae</taxon>
        <taxon>Candidatus Ishikawella</taxon>
    </lineage>
</organism>
<name>C5WDJ6_9ENTR</name>
<dbReference type="NCBIfam" id="NF001266">
    <property type="entry name" value="PRK00228.1-1"/>
    <property type="match status" value="1"/>
</dbReference>
<dbReference type="STRING" id="476281.ICMP_561"/>
<dbReference type="PANTHER" id="PTHR30327:SF1">
    <property type="entry name" value="UPF0301 PROTEIN YQGE"/>
    <property type="match status" value="1"/>
</dbReference>
<sequence length="201" mass="22691">MGYYMSMNLKHHFLIAMPALQDPFFRRSVIYICEHSPEGAMGIIVNKPLETLTVKNFLQKLKIKSISNKAKLRKNNFVDRLEKIVFVGGPLAADRGFILHSAQSSIYASSIYISENTVITTSRDVLETIGTIKQPENLLVALGYCAWKKNQLENEILENIWLTTPATNNLIFETPIANRWYEAAKTIGVNIYTINCNVGHA</sequence>
<dbReference type="PANTHER" id="PTHR30327">
    <property type="entry name" value="UNCHARACTERIZED PROTEIN YQGE"/>
    <property type="match status" value="1"/>
</dbReference>
<gene>
    <name evidence="3" type="primary">yqgE</name>
    <name evidence="3" type="ORF">ICMP_561</name>
</gene>
<dbReference type="Gene3D" id="3.40.1740.10">
    <property type="entry name" value="VC0467-like"/>
    <property type="match status" value="1"/>
</dbReference>
<dbReference type="Proteomes" id="UP000061704">
    <property type="component" value="Chromosome"/>
</dbReference>
<dbReference type="AlphaFoldDB" id="C5WDJ6"/>
<dbReference type="EMBL" id="AP010872">
    <property type="protein sequence ID" value="BAH83402.1"/>
    <property type="molecule type" value="Genomic_DNA"/>
</dbReference>
<evidence type="ECO:0000256" key="2">
    <source>
        <dbReference type="HAMAP-Rule" id="MF_00758"/>
    </source>
</evidence>
<dbReference type="GO" id="GO:0005829">
    <property type="term" value="C:cytosol"/>
    <property type="evidence" value="ECO:0007669"/>
    <property type="project" value="TreeGrafter"/>
</dbReference>